<reference evidence="1" key="1">
    <citation type="submission" date="2013-03" db="EMBL/GenBank/DDBJ databases">
        <authorList>
            <person name="Harkins D.M."/>
            <person name="Durkin A.S."/>
            <person name="Brinkac L.M."/>
            <person name="Haft D.H."/>
            <person name="Selengut J.D."/>
            <person name="Sanka R."/>
            <person name="DePew J."/>
            <person name="Purushe J."/>
            <person name="Hartskeerl R.A."/>
            <person name="Ahmed A."/>
            <person name="van der Linden H."/>
            <person name="Goris M.G.A."/>
            <person name="Vinetz J.M."/>
            <person name="Sutton G.G."/>
            <person name="Nierman W.C."/>
            <person name="Fouts D.E."/>
        </authorList>
    </citation>
    <scope>NUCLEOTIDE SEQUENCE [LARGE SCALE GENOMIC DNA]</scope>
    <source>
        <strain evidence="1">ICFT</strain>
    </source>
</reference>
<evidence type="ECO:0000313" key="2">
    <source>
        <dbReference type="Proteomes" id="UP000012313"/>
    </source>
</evidence>
<comment type="caution">
    <text evidence="1">The sequence shown here is derived from an EMBL/GenBank/DDBJ whole genome shotgun (WGS) entry which is preliminary data.</text>
</comment>
<organism evidence="1 2">
    <name type="scientific">Leptospira weilii serovar Ranarum str. ICFT</name>
    <dbReference type="NCBI Taxonomy" id="1218598"/>
    <lineage>
        <taxon>Bacteria</taxon>
        <taxon>Pseudomonadati</taxon>
        <taxon>Spirochaetota</taxon>
        <taxon>Spirochaetia</taxon>
        <taxon>Leptospirales</taxon>
        <taxon>Leptospiraceae</taxon>
        <taxon>Leptospira</taxon>
    </lineage>
</organism>
<dbReference type="Proteomes" id="UP000012313">
    <property type="component" value="Unassembled WGS sequence"/>
</dbReference>
<dbReference type="AlphaFoldDB" id="N1WMU2"/>
<gene>
    <name evidence="1" type="ORF">LEP1GSC060_2008</name>
</gene>
<keyword evidence="2" id="KW-1185">Reference proteome</keyword>
<evidence type="ECO:0000313" key="1">
    <source>
        <dbReference type="EMBL" id="EMY77123.1"/>
    </source>
</evidence>
<name>N1WMU2_9LEPT</name>
<dbReference type="STRING" id="1218598.LEP1GSC060_2008"/>
<dbReference type="EMBL" id="AOHC02000038">
    <property type="protein sequence ID" value="EMY77123.1"/>
    <property type="molecule type" value="Genomic_DNA"/>
</dbReference>
<accession>N1WMU2</accession>
<proteinExistence type="predicted"/>
<sequence length="47" mass="5541">MHEFPSFFQAAAIVVNQWENSDFDTSRKNSLEFFLKTGSNPFSKKRR</sequence>
<protein>
    <submittedName>
        <fullName evidence="1">Uncharacterized protein</fullName>
    </submittedName>
</protein>